<evidence type="ECO:0000256" key="3">
    <source>
        <dbReference type="ARBA" id="ARBA00022490"/>
    </source>
</evidence>
<evidence type="ECO:0000256" key="6">
    <source>
        <dbReference type="ARBA" id="ARBA00022741"/>
    </source>
</evidence>
<sequence length="744" mass="83985">MEGVLRMVNGECNVFAITFQYARGPGSGKGTQCLKIVETFGLTHLSAGDLLRKEISSNSEHGAMILETIRQGKIVPSEVTVKLIQRAIELSDNNKFLIDGFPRCEENRRAYERVIGADPNIVLFFDCPEEEMVKRVLSRNQGRVDDNIDTVKKRIEVFNTLNLPVINYYSEKGKLYKIHAVGPEEEIFERVRPIFIALETGLSNAMRNKIDPSPPPLVPCWDVEIVFMNFDCSPRSAATKCNRWNVSEVHPLSAVLKTAMAISLSECVTIIHQLEALDGIVNDLESSVEKGIRLDPQTFASLLETCFQLQAIEYGFRIHRLIPEKLLRKNVGLSSKLLRLYASGGHIENAHQVFDQMSKRNDSVFAWNSLISGYAELGLYEDALALYFQMDEEGVEPDRFTFPRVLKACSGIGLIRIGEEVHRHIVRYGFWYDGFVLNGLIDMYAKCGDIVKSRRVFDKIAVRDLVSWNSMLTGYVHHGLLAEALGIFRQMIQEGCEPDSVSISTILTGVASLKLGSQVHGWTLKKGFEWGLSIANSLIVLYSNHGKLDRARWVFDKMPERDVVSWNSIISAHCNDPKALLYFSRMETVGTLPDSVTFVSLLSACAHLGLVKDGERLFLLMRERYGISPVMEHYACMVNLFGRAGLIDEAYEIVSRMEFKAGPTVWGALLYACYLHGNVDVGEVAAQRLFELEPDNEHNFELLMNIYGNAGRSEDVERVRTMMVERGLDSSVYYYQIQTKMNQF</sequence>
<feature type="repeat" description="PPR" evidence="13">
    <location>
        <begin position="363"/>
        <end position="397"/>
    </location>
</feature>
<dbReference type="FunFam" id="1.25.40.10:FF:000729">
    <property type="entry name" value="Pentatricopeptide repeat-containing protein At4g25270, chloroplastic"/>
    <property type="match status" value="1"/>
</dbReference>
<dbReference type="PRINTS" id="PR00094">
    <property type="entry name" value="ADENYLTKNASE"/>
</dbReference>
<dbReference type="EMBL" id="BJWL01000024">
    <property type="protein sequence ID" value="GFZ15215.1"/>
    <property type="molecule type" value="Genomic_DNA"/>
</dbReference>
<name>A0A7J0GWJ4_9ERIC</name>
<dbReference type="Pfam" id="PF13041">
    <property type="entry name" value="PPR_2"/>
    <property type="match status" value="2"/>
</dbReference>
<dbReference type="PROSITE" id="PS51375">
    <property type="entry name" value="PPR"/>
    <property type="match status" value="5"/>
</dbReference>
<evidence type="ECO:0000256" key="1">
    <source>
        <dbReference type="ARBA" id="ARBA00007220"/>
    </source>
</evidence>
<organism evidence="14 15">
    <name type="scientific">Actinidia rufa</name>
    <dbReference type="NCBI Taxonomy" id="165716"/>
    <lineage>
        <taxon>Eukaryota</taxon>
        <taxon>Viridiplantae</taxon>
        <taxon>Streptophyta</taxon>
        <taxon>Embryophyta</taxon>
        <taxon>Tracheophyta</taxon>
        <taxon>Spermatophyta</taxon>
        <taxon>Magnoliopsida</taxon>
        <taxon>eudicotyledons</taxon>
        <taxon>Gunneridae</taxon>
        <taxon>Pentapetalae</taxon>
        <taxon>asterids</taxon>
        <taxon>Ericales</taxon>
        <taxon>Actinidiaceae</taxon>
        <taxon>Actinidia</taxon>
    </lineage>
</organism>
<dbReference type="Gene3D" id="1.25.40.10">
    <property type="entry name" value="Tetratricopeptide repeat domain"/>
    <property type="match status" value="4"/>
</dbReference>
<dbReference type="EC" id="2.7.4.3" evidence="2"/>
<evidence type="ECO:0000256" key="9">
    <source>
        <dbReference type="ARBA" id="ARBA00022975"/>
    </source>
</evidence>
<keyword evidence="4" id="KW-0808">Transferase</keyword>
<dbReference type="GO" id="GO:0005524">
    <property type="term" value="F:ATP binding"/>
    <property type="evidence" value="ECO:0007669"/>
    <property type="project" value="UniProtKB-KW"/>
</dbReference>
<feature type="repeat" description="PPR" evidence="13">
    <location>
        <begin position="594"/>
        <end position="629"/>
    </location>
</feature>
<dbReference type="InterPro" id="IPR033690">
    <property type="entry name" value="Adenylat_kinase_CS"/>
</dbReference>
<evidence type="ECO:0000313" key="14">
    <source>
        <dbReference type="EMBL" id="GFZ15215.1"/>
    </source>
</evidence>
<dbReference type="InterPro" id="IPR011990">
    <property type="entry name" value="TPR-like_helical_dom_sf"/>
</dbReference>
<evidence type="ECO:0000256" key="11">
    <source>
        <dbReference type="ARBA" id="ARBA00031517"/>
    </source>
</evidence>
<dbReference type="Pfam" id="PF01535">
    <property type="entry name" value="PPR"/>
    <property type="match status" value="5"/>
</dbReference>
<dbReference type="InterPro" id="IPR046960">
    <property type="entry name" value="PPR_At4g14850-like_plant"/>
</dbReference>
<keyword evidence="15" id="KW-1185">Reference proteome</keyword>
<dbReference type="InterPro" id="IPR002885">
    <property type="entry name" value="PPR_rpt"/>
</dbReference>
<evidence type="ECO:0000256" key="4">
    <source>
        <dbReference type="ARBA" id="ARBA00022679"/>
    </source>
</evidence>
<dbReference type="Proteomes" id="UP000585474">
    <property type="component" value="Unassembled WGS sequence"/>
</dbReference>
<evidence type="ECO:0000313" key="15">
    <source>
        <dbReference type="Proteomes" id="UP000585474"/>
    </source>
</evidence>
<evidence type="ECO:0000256" key="13">
    <source>
        <dbReference type="PROSITE-ProRule" id="PRU00708"/>
    </source>
</evidence>
<dbReference type="FunFam" id="1.25.40.10:FF:000285">
    <property type="entry name" value="Pentatricopeptide repeat-containing protein, chloroplastic"/>
    <property type="match status" value="1"/>
</dbReference>
<dbReference type="InterPro" id="IPR000850">
    <property type="entry name" value="Adenylat/UMP-CMP_kin"/>
</dbReference>
<dbReference type="FunFam" id="1.25.40.10:FF:001788">
    <property type="entry name" value="Pentatricopeptide repeat-containing protein At4g25270, chloroplastic"/>
    <property type="match status" value="1"/>
</dbReference>
<dbReference type="AlphaFoldDB" id="A0A7J0GWJ4"/>
<dbReference type="InterPro" id="IPR046848">
    <property type="entry name" value="E_motif"/>
</dbReference>
<dbReference type="HAMAP" id="MF_00235">
    <property type="entry name" value="Adenylate_kinase_Adk"/>
    <property type="match status" value="1"/>
</dbReference>
<evidence type="ECO:0000256" key="7">
    <source>
        <dbReference type="ARBA" id="ARBA00022777"/>
    </source>
</evidence>
<comment type="catalytic activity">
    <reaction evidence="12">
        <text>UMP + ATP = UDP + ADP</text>
        <dbReference type="Rhea" id="RHEA:24400"/>
        <dbReference type="ChEBI" id="CHEBI:30616"/>
        <dbReference type="ChEBI" id="CHEBI:57865"/>
        <dbReference type="ChEBI" id="CHEBI:58223"/>
        <dbReference type="ChEBI" id="CHEBI:456216"/>
        <dbReference type="EC" id="2.7.4.14"/>
    </reaction>
</comment>
<dbReference type="Gene3D" id="3.40.50.300">
    <property type="entry name" value="P-loop containing nucleotide triphosphate hydrolases"/>
    <property type="match status" value="1"/>
</dbReference>
<keyword evidence="8" id="KW-0067">ATP-binding</keyword>
<feature type="repeat" description="PPR" evidence="13">
    <location>
        <begin position="464"/>
        <end position="498"/>
    </location>
</feature>
<dbReference type="PROSITE" id="PS00113">
    <property type="entry name" value="ADENYLATE_KINASE"/>
    <property type="match status" value="1"/>
</dbReference>
<keyword evidence="9" id="KW-0665">Pyrimidine biosynthesis</keyword>
<dbReference type="SUPFAM" id="SSF48452">
    <property type="entry name" value="TPR-like"/>
    <property type="match status" value="1"/>
</dbReference>
<keyword evidence="3" id="KW-0963">Cytoplasm</keyword>
<evidence type="ECO:0000256" key="2">
    <source>
        <dbReference type="ARBA" id="ARBA00012955"/>
    </source>
</evidence>
<keyword evidence="10" id="KW-0539">Nucleus</keyword>
<protein>
    <recommendedName>
        <fullName evidence="2">adenylate kinase</fullName>
        <ecNumber evidence="2">2.7.4.3</ecNumber>
    </recommendedName>
    <alternativeName>
        <fullName evidence="11">ATP:AMP phosphotransferase</fullName>
    </alternativeName>
</protein>
<comment type="similarity">
    <text evidence="1">Belongs to the adenylate kinase family.</text>
</comment>
<keyword evidence="5" id="KW-0677">Repeat</keyword>
<keyword evidence="7" id="KW-0418">Kinase</keyword>
<gene>
    <name evidence="14" type="ORF">Acr_24g0014050</name>
</gene>
<dbReference type="GO" id="GO:0003723">
    <property type="term" value="F:RNA binding"/>
    <property type="evidence" value="ECO:0007669"/>
    <property type="project" value="InterPro"/>
</dbReference>
<dbReference type="GO" id="GO:0006207">
    <property type="term" value="P:'de novo' pyrimidine nucleobase biosynthetic process"/>
    <property type="evidence" value="ECO:0007669"/>
    <property type="project" value="InterPro"/>
</dbReference>
<keyword evidence="6" id="KW-0547">Nucleotide-binding</keyword>
<dbReference type="GO" id="GO:0004017">
    <property type="term" value="F:AMP kinase activity"/>
    <property type="evidence" value="ECO:0007669"/>
    <property type="project" value="UniProtKB-EC"/>
</dbReference>
<feature type="repeat" description="PPR" evidence="13">
    <location>
        <begin position="531"/>
        <end position="565"/>
    </location>
</feature>
<evidence type="ECO:0000256" key="5">
    <source>
        <dbReference type="ARBA" id="ARBA00022737"/>
    </source>
</evidence>
<dbReference type="Pfam" id="PF20431">
    <property type="entry name" value="E_motif"/>
    <property type="match status" value="1"/>
</dbReference>
<evidence type="ECO:0000256" key="12">
    <source>
        <dbReference type="ARBA" id="ARBA00048116"/>
    </source>
</evidence>
<dbReference type="PANTHER" id="PTHR47926:SF515">
    <property type="entry name" value="UMP-CMP KINASE"/>
    <property type="match status" value="1"/>
</dbReference>
<dbReference type="NCBIfam" id="TIGR01359">
    <property type="entry name" value="UMP_CMP_kin_fam"/>
    <property type="match status" value="1"/>
</dbReference>
<evidence type="ECO:0000256" key="8">
    <source>
        <dbReference type="ARBA" id="ARBA00022840"/>
    </source>
</evidence>
<dbReference type="Pfam" id="PF00406">
    <property type="entry name" value="ADK"/>
    <property type="match status" value="1"/>
</dbReference>
<dbReference type="CDD" id="cd01428">
    <property type="entry name" value="ADK"/>
    <property type="match status" value="1"/>
</dbReference>
<comment type="caution">
    <text evidence="14">The sequence shown here is derived from an EMBL/GenBank/DDBJ whole genome shotgun (WGS) entry which is preliminary data.</text>
</comment>
<dbReference type="OrthoDB" id="1882394at2759"/>
<proteinExistence type="inferred from homology"/>
<dbReference type="GO" id="GO:0006221">
    <property type="term" value="P:pyrimidine nucleotide biosynthetic process"/>
    <property type="evidence" value="ECO:0007669"/>
    <property type="project" value="UniProtKB-KW"/>
</dbReference>
<feature type="repeat" description="PPR" evidence="13">
    <location>
        <begin position="696"/>
        <end position="730"/>
    </location>
</feature>
<accession>A0A7J0GWJ4</accession>
<dbReference type="GO" id="GO:0009451">
    <property type="term" value="P:RNA modification"/>
    <property type="evidence" value="ECO:0007669"/>
    <property type="project" value="InterPro"/>
</dbReference>
<dbReference type="SUPFAM" id="SSF52540">
    <property type="entry name" value="P-loop containing nucleoside triphosphate hydrolases"/>
    <property type="match status" value="1"/>
</dbReference>
<reference evidence="14 15" key="1">
    <citation type="submission" date="2019-07" db="EMBL/GenBank/DDBJ databases">
        <title>De Novo Assembly of kiwifruit Actinidia rufa.</title>
        <authorList>
            <person name="Sugita-Konishi S."/>
            <person name="Sato K."/>
            <person name="Mori E."/>
            <person name="Abe Y."/>
            <person name="Kisaki G."/>
            <person name="Hamano K."/>
            <person name="Suezawa K."/>
            <person name="Otani M."/>
            <person name="Fukuda T."/>
            <person name="Manabe T."/>
            <person name="Gomi K."/>
            <person name="Tabuchi M."/>
            <person name="Akimitsu K."/>
            <person name="Kataoka I."/>
        </authorList>
    </citation>
    <scope>NUCLEOTIDE SEQUENCE [LARGE SCALE GENOMIC DNA]</scope>
    <source>
        <strain evidence="15">cv. Fuchu</strain>
    </source>
</reference>
<dbReference type="InterPro" id="IPR006266">
    <property type="entry name" value="UMP_CMP_kinase"/>
</dbReference>
<dbReference type="NCBIfam" id="TIGR00756">
    <property type="entry name" value="PPR"/>
    <property type="match status" value="3"/>
</dbReference>
<evidence type="ECO:0000256" key="10">
    <source>
        <dbReference type="ARBA" id="ARBA00023242"/>
    </source>
</evidence>
<dbReference type="InterPro" id="IPR027417">
    <property type="entry name" value="P-loop_NTPase"/>
</dbReference>
<dbReference type="PANTHER" id="PTHR47926">
    <property type="entry name" value="PENTATRICOPEPTIDE REPEAT-CONTAINING PROTEIN"/>
    <property type="match status" value="1"/>
</dbReference>